<evidence type="ECO:0000313" key="3">
    <source>
        <dbReference type="Proteomes" id="UP001194468"/>
    </source>
</evidence>
<evidence type="ECO:0000313" key="2">
    <source>
        <dbReference type="EMBL" id="KAF8446071.1"/>
    </source>
</evidence>
<dbReference type="EMBL" id="WHUW01000005">
    <property type="protein sequence ID" value="KAF8446071.1"/>
    <property type="molecule type" value="Genomic_DNA"/>
</dbReference>
<evidence type="ECO:0000256" key="1">
    <source>
        <dbReference type="SAM" id="MobiDB-lite"/>
    </source>
</evidence>
<proteinExistence type="predicted"/>
<organism evidence="2 3">
    <name type="scientific">Boletus edulis BED1</name>
    <dbReference type="NCBI Taxonomy" id="1328754"/>
    <lineage>
        <taxon>Eukaryota</taxon>
        <taxon>Fungi</taxon>
        <taxon>Dikarya</taxon>
        <taxon>Basidiomycota</taxon>
        <taxon>Agaricomycotina</taxon>
        <taxon>Agaricomycetes</taxon>
        <taxon>Agaricomycetidae</taxon>
        <taxon>Boletales</taxon>
        <taxon>Boletineae</taxon>
        <taxon>Boletaceae</taxon>
        <taxon>Boletoideae</taxon>
        <taxon>Boletus</taxon>
    </lineage>
</organism>
<protein>
    <submittedName>
        <fullName evidence="2">Uncharacterized protein</fullName>
    </submittedName>
</protein>
<comment type="caution">
    <text evidence="2">The sequence shown here is derived from an EMBL/GenBank/DDBJ whole genome shotgun (WGS) entry which is preliminary data.</text>
</comment>
<accession>A0AAD4GI01</accession>
<name>A0AAD4GI01_BOLED</name>
<feature type="compositionally biased region" description="Low complexity" evidence="1">
    <location>
        <begin position="541"/>
        <end position="556"/>
    </location>
</feature>
<reference evidence="2" key="2">
    <citation type="journal article" date="2020" name="Nat. Commun.">
        <title>Large-scale genome sequencing of mycorrhizal fungi provides insights into the early evolution of symbiotic traits.</title>
        <authorList>
            <person name="Miyauchi S."/>
            <person name="Kiss E."/>
            <person name="Kuo A."/>
            <person name="Drula E."/>
            <person name="Kohler A."/>
            <person name="Sanchez-Garcia M."/>
            <person name="Morin E."/>
            <person name="Andreopoulos B."/>
            <person name="Barry K.W."/>
            <person name="Bonito G."/>
            <person name="Buee M."/>
            <person name="Carver A."/>
            <person name="Chen C."/>
            <person name="Cichocki N."/>
            <person name="Clum A."/>
            <person name="Culley D."/>
            <person name="Crous P.W."/>
            <person name="Fauchery L."/>
            <person name="Girlanda M."/>
            <person name="Hayes R.D."/>
            <person name="Keri Z."/>
            <person name="LaButti K."/>
            <person name="Lipzen A."/>
            <person name="Lombard V."/>
            <person name="Magnuson J."/>
            <person name="Maillard F."/>
            <person name="Murat C."/>
            <person name="Nolan M."/>
            <person name="Ohm R.A."/>
            <person name="Pangilinan J."/>
            <person name="Pereira M.F."/>
            <person name="Perotto S."/>
            <person name="Peter M."/>
            <person name="Pfister S."/>
            <person name="Riley R."/>
            <person name="Sitrit Y."/>
            <person name="Stielow J.B."/>
            <person name="Szollosi G."/>
            <person name="Zifcakova L."/>
            <person name="Stursova M."/>
            <person name="Spatafora J.W."/>
            <person name="Tedersoo L."/>
            <person name="Vaario L.M."/>
            <person name="Yamada A."/>
            <person name="Yan M."/>
            <person name="Wang P."/>
            <person name="Xu J."/>
            <person name="Bruns T."/>
            <person name="Baldrian P."/>
            <person name="Vilgalys R."/>
            <person name="Dunand C."/>
            <person name="Henrissat B."/>
            <person name="Grigoriev I.V."/>
            <person name="Hibbett D."/>
            <person name="Nagy L.G."/>
            <person name="Martin F.M."/>
        </authorList>
    </citation>
    <scope>NUCLEOTIDE SEQUENCE</scope>
    <source>
        <strain evidence="2">BED1</strain>
    </source>
</reference>
<feature type="region of interest" description="Disordered" evidence="1">
    <location>
        <begin position="523"/>
        <end position="557"/>
    </location>
</feature>
<dbReference type="AlphaFoldDB" id="A0AAD4GI01"/>
<gene>
    <name evidence="2" type="ORF">L210DRAFT_3391833</name>
</gene>
<dbReference type="Proteomes" id="UP001194468">
    <property type="component" value="Unassembled WGS sequence"/>
</dbReference>
<reference evidence="2" key="1">
    <citation type="submission" date="2019-10" db="EMBL/GenBank/DDBJ databases">
        <authorList>
            <consortium name="DOE Joint Genome Institute"/>
            <person name="Kuo A."/>
            <person name="Miyauchi S."/>
            <person name="Kiss E."/>
            <person name="Drula E."/>
            <person name="Kohler A."/>
            <person name="Sanchez-Garcia M."/>
            <person name="Andreopoulos B."/>
            <person name="Barry K.W."/>
            <person name="Bonito G."/>
            <person name="Buee M."/>
            <person name="Carver A."/>
            <person name="Chen C."/>
            <person name="Cichocki N."/>
            <person name="Clum A."/>
            <person name="Culley D."/>
            <person name="Crous P.W."/>
            <person name="Fauchery L."/>
            <person name="Girlanda M."/>
            <person name="Hayes R."/>
            <person name="Keri Z."/>
            <person name="LaButti K."/>
            <person name="Lipzen A."/>
            <person name="Lombard V."/>
            <person name="Magnuson J."/>
            <person name="Maillard F."/>
            <person name="Morin E."/>
            <person name="Murat C."/>
            <person name="Nolan M."/>
            <person name="Ohm R."/>
            <person name="Pangilinan J."/>
            <person name="Pereira M."/>
            <person name="Perotto S."/>
            <person name="Peter M."/>
            <person name="Riley R."/>
            <person name="Sitrit Y."/>
            <person name="Stielow B."/>
            <person name="Szollosi G."/>
            <person name="Zifcakova L."/>
            <person name="Stursova M."/>
            <person name="Spatafora J.W."/>
            <person name="Tedersoo L."/>
            <person name="Vaario L.-M."/>
            <person name="Yamada A."/>
            <person name="Yan M."/>
            <person name="Wang P."/>
            <person name="Xu J."/>
            <person name="Bruns T."/>
            <person name="Baldrian P."/>
            <person name="Vilgalys R."/>
            <person name="Henrissat B."/>
            <person name="Grigoriev I.V."/>
            <person name="Hibbett D."/>
            <person name="Nagy L.G."/>
            <person name="Martin F.M."/>
        </authorList>
    </citation>
    <scope>NUCLEOTIDE SEQUENCE</scope>
    <source>
        <strain evidence="2">BED1</strain>
    </source>
</reference>
<sequence length="693" mass="76909">MAAQVLWCSTARRSLCSSCLLSRRTSVYYSQSAAGRIQDPDAATPSTRTLTATWNNSHCAVANTRNPLGPTRLDRYLASIKPADLEPTLDDIQRCKPESFSRPDSSRYAAEYTSLLETLCRSFSKEQLRHFTELYKLDPIWTRSSRRKTEYAESIIEKAWGWPSLKEIERKRRDTTEVLVKAFTVTPSQLFLIMGKDGADLLQLSTQYNVHISLTSNPLALRVEGLRGSLKGLTEYISSLKKGIIDEIFELPTGRPVGQDLLQRISRLAGAHVENHGHRGKVRICAKHPNDITTAKHLTLRASLEVSVGIQARTVCFDAPNKIRDSPVAISEPHRYSIYPFVIPSSLPWTMHSGCAFRLRRVADWLGIDTYEDVASTGGLADNPHRLLNLDHSSGEVLSQLVCPAMPESTSYRQRVITASLGHILISSGDNSQRATILPPLSGTLSLPDILKWIETTGTLLTFVPSIPPAMMTVALGKRRALHRLVYRTLPQIAGHVSKQPQHVLKFEMELFGPLSASTPATNAADLDNMLPSDESNSSTGPISSQGSVSRSGSLSETLNNGWDSSCQVGRETYVNLMLPDRPMDMQLCIFDWDDVSSTQQPQVLRDYAEKFRYFLTNMTDLSQPGPPSTFSHGGRTYYLHDSLSLKRSNCNADNSVEICSESIVDIQSAQKIELCQVSALCSPIAPRLNYVR</sequence>
<keyword evidence="3" id="KW-1185">Reference proteome</keyword>